<gene>
    <name evidence="6" type="primary">rnp3</name>
    <name evidence="7" type="ORF">MW046_00360</name>
</gene>
<accession>A0A8U0A1H1</accession>
<name>A0A8U0A1H1_9EURY</name>
<dbReference type="EMBL" id="CP096019">
    <property type="protein sequence ID" value="UPM42924.1"/>
    <property type="molecule type" value="Genomic_DNA"/>
</dbReference>
<keyword evidence="8" id="KW-1185">Reference proteome</keyword>
<dbReference type="GeneID" id="71926453"/>
<dbReference type="HAMAP" id="MF_00756">
    <property type="entry name" value="RNase_P_3"/>
    <property type="match status" value="1"/>
</dbReference>
<sequence>MYEAAHARPDGTSTVARLALTVSELEYDGLVVRCHDDAMAEYDPDGIAAEFGIDVVEGVEIRANDRSSVASEITRHRSRRTIVCVHGGRHNRLACEDERVDVLAHPMADGEFNHVLARAAADNGVHVEFNFSRVLRADGGERVKALRGLRRLRTLVEKYDVPYVVSGDPRSHLELRAPRELMGVGTTIGFTDDQIRRGLQAWKVIAARNRDRRSESFIEPGVRTGRYEEDD</sequence>
<comment type="catalytic activity">
    <reaction evidence="6">
        <text>Endonucleolytic cleavage of RNA, removing 5'-extranucleotides from tRNA precursor.</text>
        <dbReference type="EC" id="3.1.26.5"/>
    </reaction>
</comment>
<dbReference type="Gene3D" id="3.20.20.140">
    <property type="entry name" value="Metal-dependent hydrolases"/>
    <property type="match status" value="1"/>
</dbReference>
<evidence type="ECO:0000313" key="7">
    <source>
        <dbReference type="EMBL" id="UPM42924.1"/>
    </source>
</evidence>
<keyword evidence="2 6" id="KW-0819">tRNA processing</keyword>
<dbReference type="InterPro" id="IPR016195">
    <property type="entry name" value="Pol/histidinol_Pase-like"/>
</dbReference>
<dbReference type="GO" id="GO:0001682">
    <property type="term" value="P:tRNA 5'-leader removal"/>
    <property type="evidence" value="ECO:0007669"/>
    <property type="project" value="UniProtKB-UniRule"/>
</dbReference>
<comment type="subcellular location">
    <subcellularLocation>
        <location evidence="6">Cytoplasm</location>
    </subcellularLocation>
</comment>
<dbReference type="InterPro" id="IPR023539">
    <property type="entry name" value="RNase_P_comp-3_arc"/>
</dbReference>
<comment type="function">
    <text evidence="6">Part of ribonuclease P, a protein complex that generates mature tRNA molecules by cleaving their 5'-ends.</text>
</comment>
<keyword evidence="1 6" id="KW-0963">Cytoplasm</keyword>
<comment type="similarity">
    <text evidence="6">Belongs to the eukaryotic/archaeal RNase P protein component 3 family.</text>
</comment>
<dbReference type="GO" id="GO:0004526">
    <property type="term" value="F:ribonuclease P activity"/>
    <property type="evidence" value="ECO:0007669"/>
    <property type="project" value="UniProtKB-UniRule"/>
</dbReference>
<evidence type="ECO:0000256" key="6">
    <source>
        <dbReference type="HAMAP-Rule" id="MF_00756"/>
    </source>
</evidence>
<dbReference type="AlphaFoldDB" id="A0A8U0A1H1"/>
<dbReference type="GO" id="GO:0030677">
    <property type="term" value="C:ribonuclease P complex"/>
    <property type="evidence" value="ECO:0007669"/>
    <property type="project" value="UniProtKB-UniRule"/>
</dbReference>
<keyword evidence="4 6" id="KW-0255">Endonuclease</keyword>
<dbReference type="InterPro" id="IPR002738">
    <property type="entry name" value="RNase_P_p30"/>
</dbReference>
<evidence type="ECO:0000256" key="1">
    <source>
        <dbReference type="ARBA" id="ARBA00022490"/>
    </source>
</evidence>
<evidence type="ECO:0000313" key="8">
    <source>
        <dbReference type="Proteomes" id="UP000831768"/>
    </source>
</evidence>
<dbReference type="Pfam" id="PF01876">
    <property type="entry name" value="RNase_P_p30"/>
    <property type="match status" value="1"/>
</dbReference>
<dbReference type="SUPFAM" id="SSF89550">
    <property type="entry name" value="PHP domain-like"/>
    <property type="match status" value="1"/>
</dbReference>
<comment type="subunit">
    <text evidence="6">Consists of a catalytic RNA component and at least 4-5 protein subunits.</text>
</comment>
<evidence type="ECO:0000256" key="2">
    <source>
        <dbReference type="ARBA" id="ARBA00022694"/>
    </source>
</evidence>
<dbReference type="KEGG" id="haad:MW046_00360"/>
<evidence type="ECO:0000256" key="5">
    <source>
        <dbReference type="ARBA" id="ARBA00022801"/>
    </source>
</evidence>
<dbReference type="EC" id="3.1.26.5" evidence="6"/>
<keyword evidence="5 6" id="KW-0378">Hydrolase</keyword>
<evidence type="ECO:0000256" key="4">
    <source>
        <dbReference type="ARBA" id="ARBA00022759"/>
    </source>
</evidence>
<dbReference type="Proteomes" id="UP000831768">
    <property type="component" value="Chromosome"/>
</dbReference>
<dbReference type="GO" id="GO:0005737">
    <property type="term" value="C:cytoplasm"/>
    <property type="evidence" value="ECO:0007669"/>
    <property type="project" value="UniProtKB-SubCell"/>
</dbReference>
<dbReference type="RefSeq" id="WP_247993594.1">
    <property type="nucleotide sequence ID" value="NZ_CP096019.1"/>
</dbReference>
<reference evidence="7" key="1">
    <citation type="submission" date="2022-04" db="EMBL/GenBank/DDBJ databases">
        <title>Halocatena sp. nov., isolated from a salt lake.</title>
        <authorList>
            <person name="Cui H.-L."/>
        </authorList>
    </citation>
    <scope>NUCLEOTIDE SEQUENCE</scope>
    <source>
        <strain evidence="7">AD-1</strain>
    </source>
</reference>
<organism evidence="7 8">
    <name type="scientific">Halocatena salina</name>
    <dbReference type="NCBI Taxonomy" id="2934340"/>
    <lineage>
        <taxon>Archaea</taxon>
        <taxon>Methanobacteriati</taxon>
        <taxon>Methanobacteriota</taxon>
        <taxon>Stenosarchaea group</taxon>
        <taxon>Halobacteria</taxon>
        <taxon>Halobacteriales</taxon>
        <taxon>Natronomonadaceae</taxon>
        <taxon>Halocatena</taxon>
    </lineage>
</organism>
<evidence type="ECO:0000256" key="3">
    <source>
        <dbReference type="ARBA" id="ARBA00022722"/>
    </source>
</evidence>
<keyword evidence="3 6" id="KW-0540">Nuclease</keyword>
<protein>
    <recommendedName>
        <fullName evidence="6">Ribonuclease P protein component 3</fullName>
        <shortName evidence="6">RNase P component 3</shortName>
        <ecNumber evidence="6">3.1.26.5</ecNumber>
    </recommendedName>
    <alternativeName>
        <fullName evidence="6">Rpp30</fullName>
    </alternativeName>
</protein>
<proteinExistence type="inferred from homology"/>